<organism evidence="5 6">
    <name type="scientific">Cupriavidus basilensis</name>
    <dbReference type="NCBI Taxonomy" id="68895"/>
    <lineage>
        <taxon>Bacteria</taxon>
        <taxon>Pseudomonadati</taxon>
        <taxon>Pseudomonadota</taxon>
        <taxon>Betaproteobacteria</taxon>
        <taxon>Burkholderiales</taxon>
        <taxon>Burkholderiaceae</taxon>
        <taxon>Cupriavidus</taxon>
    </lineage>
</organism>
<dbReference type="PANTHER" id="PTHR35530">
    <property type="entry name" value="TAUTOMERASE-RELATED"/>
    <property type="match status" value="1"/>
</dbReference>
<dbReference type="EC" id="5.3.2.-" evidence="3"/>
<dbReference type="InterPro" id="IPR004370">
    <property type="entry name" value="4-OT-like_dom"/>
</dbReference>
<dbReference type="SUPFAM" id="SSF55331">
    <property type="entry name" value="Tautomerase/MIF"/>
    <property type="match status" value="1"/>
</dbReference>
<gene>
    <name evidence="5" type="ORF">P3W85_34350</name>
</gene>
<comment type="similarity">
    <text evidence="1 3">Belongs to the 4-oxalocrotonate tautomerase family.</text>
</comment>
<dbReference type="Proteomes" id="UP001216674">
    <property type="component" value="Unassembled WGS sequence"/>
</dbReference>
<reference evidence="5 6" key="1">
    <citation type="submission" date="2023-03" db="EMBL/GenBank/DDBJ databases">
        <title>Draft assemblies of triclosan tolerant bacteria isolated from returned activated sludge.</title>
        <authorList>
            <person name="Van Hamelsveld S."/>
        </authorList>
    </citation>
    <scope>NUCLEOTIDE SEQUENCE [LARGE SCALE GENOMIC DNA]</scope>
    <source>
        <strain evidence="5 6">GW210010_S58</strain>
    </source>
</reference>
<dbReference type="Gene3D" id="3.30.429.10">
    <property type="entry name" value="Macrophage Migration Inhibitory Factor"/>
    <property type="match status" value="1"/>
</dbReference>
<dbReference type="NCBIfam" id="TIGR00013">
    <property type="entry name" value="taut"/>
    <property type="match status" value="1"/>
</dbReference>
<dbReference type="EMBL" id="JARJLM010000551">
    <property type="protein sequence ID" value="MDF3837977.1"/>
    <property type="molecule type" value="Genomic_DNA"/>
</dbReference>
<keyword evidence="6" id="KW-1185">Reference proteome</keyword>
<dbReference type="PANTHER" id="PTHR35530:SF1">
    <property type="entry name" value="2-HYDROXYMUCONATE TAUTOMERASE"/>
    <property type="match status" value="1"/>
</dbReference>
<keyword evidence="2 3" id="KW-0413">Isomerase</keyword>
<name>A0ABT6AZC9_9BURK</name>
<sequence>MTLHNRNRSDAMPIMQVFLIEGRTEEQKARLISALTEAAVESIGAPIESVRVMITEVPKTQFGIAGKTAKALGR</sequence>
<evidence type="ECO:0000256" key="2">
    <source>
        <dbReference type="ARBA" id="ARBA00023235"/>
    </source>
</evidence>
<protein>
    <recommendedName>
        <fullName evidence="3">Tautomerase</fullName>
        <ecNumber evidence="3">5.3.2.-</ecNumber>
    </recommendedName>
</protein>
<dbReference type="InterPro" id="IPR018191">
    <property type="entry name" value="4-OT"/>
</dbReference>
<evidence type="ECO:0000259" key="4">
    <source>
        <dbReference type="Pfam" id="PF01361"/>
    </source>
</evidence>
<evidence type="ECO:0000313" key="6">
    <source>
        <dbReference type="Proteomes" id="UP001216674"/>
    </source>
</evidence>
<evidence type="ECO:0000313" key="5">
    <source>
        <dbReference type="EMBL" id="MDF3837977.1"/>
    </source>
</evidence>
<dbReference type="Pfam" id="PF01361">
    <property type="entry name" value="Tautomerase"/>
    <property type="match status" value="1"/>
</dbReference>
<evidence type="ECO:0000256" key="3">
    <source>
        <dbReference type="RuleBase" id="RU362032"/>
    </source>
</evidence>
<feature type="domain" description="4-oxalocrotonate tautomerase-like" evidence="4">
    <location>
        <begin position="13"/>
        <end position="69"/>
    </location>
</feature>
<proteinExistence type="inferred from homology"/>
<accession>A0ABT6AZC9</accession>
<evidence type="ECO:0000256" key="1">
    <source>
        <dbReference type="ARBA" id="ARBA00006723"/>
    </source>
</evidence>
<comment type="caution">
    <text evidence="5">The sequence shown here is derived from an EMBL/GenBank/DDBJ whole genome shotgun (WGS) entry which is preliminary data.</text>
</comment>
<dbReference type="RefSeq" id="WP_276268043.1">
    <property type="nucleotide sequence ID" value="NZ_JARJLM010000551.1"/>
</dbReference>
<dbReference type="NCBIfam" id="NF002571">
    <property type="entry name" value="PRK02220.1"/>
    <property type="match status" value="1"/>
</dbReference>
<dbReference type="InterPro" id="IPR014347">
    <property type="entry name" value="Tautomerase/MIF_sf"/>
</dbReference>